<dbReference type="SUPFAM" id="SSF111369">
    <property type="entry name" value="HlyD-like secretion proteins"/>
    <property type="match status" value="1"/>
</dbReference>
<feature type="domain" description="CusB-like beta-barrel" evidence="4">
    <location>
        <begin position="204"/>
        <end position="276"/>
    </location>
</feature>
<organism evidence="6 7">
    <name type="scientific">Thioalkalivibrio sulfidiphilus (strain HL-EbGR7)</name>
    <dbReference type="NCBI Taxonomy" id="396588"/>
    <lineage>
        <taxon>Bacteria</taxon>
        <taxon>Pseudomonadati</taxon>
        <taxon>Pseudomonadota</taxon>
        <taxon>Gammaproteobacteria</taxon>
        <taxon>Chromatiales</taxon>
        <taxon>Ectothiorhodospiraceae</taxon>
        <taxon>Thioalkalivibrio</taxon>
    </lineage>
</organism>
<dbReference type="Gene3D" id="1.10.287.470">
    <property type="entry name" value="Helix hairpin bin"/>
    <property type="match status" value="1"/>
</dbReference>
<accession>B8GMG3</accession>
<evidence type="ECO:0000259" key="5">
    <source>
        <dbReference type="Pfam" id="PF25989"/>
    </source>
</evidence>
<evidence type="ECO:0000259" key="3">
    <source>
        <dbReference type="Pfam" id="PF25917"/>
    </source>
</evidence>
<dbReference type="InterPro" id="IPR058792">
    <property type="entry name" value="Beta-barrel_RND_2"/>
</dbReference>
<dbReference type="Gene3D" id="2.40.50.100">
    <property type="match status" value="1"/>
</dbReference>
<feature type="domain" description="Multidrug resistance protein MdtA-like barrel-sandwich hybrid" evidence="3">
    <location>
        <begin position="70"/>
        <end position="190"/>
    </location>
</feature>
<comment type="similarity">
    <text evidence="1">Belongs to the membrane fusion protein (MFP) (TC 8.A.1) family.</text>
</comment>
<dbReference type="GO" id="GO:1990281">
    <property type="term" value="C:efflux pump complex"/>
    <property type="evidence" value="ECO:0007669"/>
    <property type="project" value="TreeGrafter"/>
</dbReference>
<dbReference type="PANTHER" id="PTHR30469:SF16">
    <property type="entry name" value="HAE1 FAMILY EFFLUX PUMP MFP COMPONENT"/>
    <property type="match status" value="1"/>
</dbReference>
<protein>
    <submittedName>
        <fullName evidence="6">Efflux transporter, RND family, MFP subunit</fullName>
    </submittedName>
</protein>
<dbReference type="KEGG" id="tgr:Tgr7_0703"/>
<dbReference type="InterPro" id="IPR006143">
    <property type="entry name" value="RND_pump_MFP"/>
</dbReference>
<dbReference type="NCBIfam" id="TIGR01730">
    <property type="entry name" value="RND_mfp"/>
    <property type="match status" value="1"/>
</dbReference>
<dbReference type="HOGENOM" id="CLU_018816_1_2_6"/>
<dbReference type="RefSeq" id="WP_012637283.1">
    <property type="nucleotide sequence ID" value="NC_011901.1"/>
</dbReference>
<evidence type="ECO:0000313" key="6">
    <source>
        <dbReference type="EMBL" id="ACL71795.1"/>
    </source>
</evidence>
<dbReference type="Pfam" id="PF25917">
    <property type="entry name" value="BSH_RND"/>
    <property type="match status" value="1"/>
</dbReference>
<evidence type="ECO:0000313" key="7">
    <source>
        <dbReference type="Proteomes" id="UP000002383"/>
    </source>
</evidence>
<evidence type="ECO:0000259" key="4">
    <source>
        <dbReference type="Pfam" id="PF25954"/>
    </source>
</evidence>
<evidence type="ECO:0000256" key="2">
    <source>
        <dbReference type="SAM" id="Coils"/>
    </source>
</evidence>
<dbReference type="PANTHER" id="PTHR30469">
    <property type="entry name" value="MULTIDRUG RESISTANCE PROTEIN MDTA"/>
    <property type="match status" value="1"/>
</dbReference>
<dbReference type="EMBL" id="CP001339">
    <property type="protein sequence ID" value="ACL71795.1"/>
    <property type="molecule type" value="Genomic_DNA"/>
</dbReference>
<dbReference type="InterPro" id="IPR058625">
    <property type="entry name" value="MdtA-like_BSH"/>
</dbReference>
<keyword evidence="7" id="KW-1185">Reference proteome</keyword>
<evidence type="ECO:0000256" key="1">
    <source>
        <dbReference type="ARBA" id="ARBA00009477"/>
    </source>
</evidence>
<feature type="domain" description="YknX-like C-terminal permuted SH3-like" evidence="5">
    <location>
        <begin position="282"/>
        <end position="349"/>
    </location>
</feature>
<gene>
    <name evidence="6" type="ordered locus">Tgr7_0703</name>
</gene>
<dbReference type="OrthoDB" id="9806939at2"/>
<dbReference type="Pfam" id="PF25989">
    <property type="entry name" value="YknX_C"/>
    <property type="match status" value="1"/>
</dbReference>
<name>B8GMG3_THISH</name>
<dbReference type="eggNOG" id="COG0845">
    <property type="taxonomic scope" value="Bacteria"/>
</dbReference>
<dbReference type="AlphaFoldDB" id="B8GMG3"/>
<dbReference type="FunFam" id="2.40.30.170:FF:000010">
    <property type="entry name" value="Efflux RND transporter periplasmic adaptor subunit"/>
    <property type="match status" value="1"/>
</dbReference>
<dbReference type="Gene3D" id="2.40.420.20">
    <property type="match status" value="1"/>
</dbReference>
<keyword evidence="2" id="KW-0175">Coiled coil</keyword>
<dbReference type="GO" id="GO:0015562">
    <property type="term" value="F:efflux transmembrane transporter activity"/>
    <property type="evidence" value="ECO:0007669"/>
    <property type="project" value="TreeGrafter"/>
</dbReference>
<dbReference type="STRING" id="396588.Tgr7_0703"/>
<dbReference type="Gene3D" id="2.40.30.170">
    <property type="match status" value="1"/>
</dbReference>
<dbReference type="Pfam" id="PF25954">
    <property type="entry name" value="Beta-barrel_RND_2"/>
    <property type="match status" value="1"/>
</dbReference>
<reference evidence="6 7" key="1">
    <citation type="journal article" date="2011" name="Stand. Genomic Sci.">
        <title>Complete genome sequence of 'Thioalkalivibrio sulfidophilus' HL-EbGr7.</title>
        <authorList>
            <person name="Muyzer G."/>
            <person name="Sorokin D.Y."/>
            <person name="Mavromatis K."/>
            <person name="Lapidus A."/>
            <person name="Clum A."/>
            <person name="Ivanova N."/>
            <person name="Pati A."/>
            <person name="d'Haeseleer P."/>
            <person name="Woyke T."/>
            <person name="Kyrpides N.C."/>
        </authorList>
    </citation>
    <scope>NUCLEOTIDE SEQUENCE [LARGE SCALE GENOMIC DNA]</scope>
    <source>
        <strain evidence="6 7">HL-EbGR7</strain>
    </source>
</reference>
<dbReference type="InterPro" id="IPR058637">
    <property type="entry name" value="YknX-like_C"/>
</dbReference>
<sequence length="355" mass="38333" precursor="true">MKKLVAPLVLVLAAIIAVGAVYHFQQQASAPQASAGGGGGAPIPVVVAEVGLATYVTTLESLGTARSNESVDLAAKVTGRVEALNFSDGQRVRRGDLLAQLDTAEQRADLQEAEVRLAEQRREVDRIRGLVADRALPRQRLDEQESRLSEAQARLEAARARLDDRSVHAPFGGVLGLRRVSVGALVNPGTLITTLDDVSVIKLDFTVPETFLPGIEVGQNITARSAAYPGREFRGRVTSVDSRVDPGTRAGIVRAEIPNPDSVLFPGMLLTVRLLKQETESLSIPEAALVPMRDEQYVFVVNDDERVERLRIVTGRRAPGRVEVLEGLEQGIRVVVQGTNRVRPGIRVEAEVSAQ</sequence>
<dbReference type="Proteomes" id="UP000002383">
    <property type="component" value="Chromosome"/>
</dbReference>
<proteinExistence type="inferred from homology"/>
<feature type="coiled-coil region" evidence="2">
    <location>
        <begin position="94"/>
        <end position="161"/>
    </location>
</feature>